<accession>B6SJ46</accession>
<protein>
    <submittedName>
        <fullName evidence="4">Agmatine coumaroyltransferase</fullName>
    </submittedName>
</protein>
<dbReference type="RefSeq" id="NP_001146980.2">
    <property type="nucleotide sequence ID" value="NM_001153508.2"/>
</dbReference>
<dbReference type="GO" id="GO:0016747">
    <property type="term" value="F:acyltransferase activity, transferring groups other than amino-acyl groups"/>
    <property type="evidence" value="ECO:0007669"/>
    <property type="project" value="UniProtKB-ARBA"/>
</dbReference>
<dbReference type="InterPro" id="IPR050317">
    <property type="entry name" value="Plant_Fungal_Acyltransferase"/>
</dbReference>
<name>B6SJ46_MAIZE</name>
<dbReference type="Pfam" id="PF02458">
    <property type="entry name" value="Transferase"/>
    <property type="match status" value="1"/>
</dbReference>
<dbReference type="PANTHER" id="PTHR31642">
    <property type="entry name" value="TRICHOTHECENE 3-O-ACETYLTRANSFERASE"/>
    <property type="match status" value="1"/>
</dbReference>
<dbReference type="OrthoDB" id="586091at2759"/>
<dbReference type="PANTHER" id="PTHR31642:SF114">
    <property type="entry name" value="OS07G0244600 PROTEIN"/>
    <property type="match status" value="1"/>
</dbReference>
<keyword evidence="2 4" id="KW-0808">Transferase</keyword>
<dbReference type="GeneID" id="100280589"/>
<evidence type="ECO:0000256" key="2">
    <source>
        <dbReference type="ARBA" id="ARBA00022679"/>
    </source>
</evidence>
<dbReference type="AlphaFoldDB" id="B6SJ46"/>
<dbReference type="InterPro" id="IPR023213">
    <property type="entry name" value="CAT-like_dom_sf"/>
</dbReference>
<evidence type="ECO:0000256" key="3">
    <source>
        <dbReference type="ARBA" id="ARBA00023315"/>
    </source>
</evidence>
<reference evidence="4" key="1">
    <citation type="journal article" date="2009" name="Plant Mol. Biol.">
        <title>Insights into corn genes derived from large-scale cDNA sequencing.</title>
        <authorList>
            <person name="Alexandrov N.N."/>
            <person name="Brover V.V."/>
            <person name="Freidin S."/>
            <person name="Troukhan M.E."/>
            <person name="Tatarinova T.V."/>
            <person name="Zhang H."/>
            <person name="Swaller T.J."/>
            <person name="Lu Y.P."/>
            <person name="Bouck J."/>
            <person name="Flavell R.B."/>
            <person name="Feldmann K.A."/>
        </authorList>
    </citation>
    <scope>NUCLEOTIDE SEQUENCE</scope>
</reference>
<dbReference type="ExpressionAtlas" id="B6SJ46">
    <property type="expression patterns" value="baseline and differential"/>
</dbReference>
<evidence type="ECO:0000313" key="4">
    <source>
        <dbReference type="EMBL" id="ACG24879.1"/>
    </source>
</evidence>
<evidence type="ECO:0000256" key="1">
    <source>
        <dbReference type="ARBA" id="ARBA00009861"/>
    </source>
</evidence>
<keyword evidence="3" id="KW-0012">Acyltransferase</keyword>
<comment type="similarity">
    <text evidence="1">Belongs to the plant acyltransferase family.</text>
</comment>
<dbReference type="KEGG" id="zma:100280589"/>
<dbReference type="EMBL" id="EU952761">
    <property type="protein sequence ID" value="ACG24879.1"/>
    <property type="molecule type" value="mRNA"/>
</dbReference>
<sequence length="468" mass="50586">MPAVGSSDVSIRVLSRRLVKASDPSLQPHVVTFSNLDLYPDNVQASIVCLYPKLSTKSGPGGGFDAVVSTFEAVLPTLLNHFYPLAGRIVVNPSSGVPELHCHNQGAELVVGEVGVALGSLDYGLAEESLKKIMMPYPEDVTLSVQLLSFACGGFSVVWANNNLLNDGNAITMCVRMWSELARTGGSIATVGAVSVNHDRSMFRPRNPPAYSDALDAMFATYDDHRTVNALTAAASFVERLYYVEAADIAKLRDMATVTELQRPSRVQAVSAYLWKVLAAVVAACRVPEERCCMGWMVDARRRVKSPELIPAMRNYFGNVTAYALGGAAVEEIRRKPLAEVAAMVRDTITSIDYDEYLQDLVDWVEVHKTEHVMEKGVLGLGSPTLNQTVFASFPLDTNFGFGDAALALPICDYGRLCSGYLSVGARPGGDGSWLLSAYIWPQMAAALESDGVFKPLTAEYLGLTVTP</sequence>
<organism evidence="4">
    <name type="scientific">Zea mays</name>
    <name type="common">Maize</name>
    <dbReference type="NCBI Taxonomy" id="4577"/>
    <lineage>
        <taxon>Eukaryota</taxon>
        <taxon>Viridiplantae</taxon>
        <taxon>Streptophyta</taxon>
        <taxon>Embryophyta</taxon>
        <taxon>Tracheophyta</taxon>
        <taxon>Spermatophyta</taxon>
        <taxon>Magnoliopsida</taxon>
        <taxon>Liliopsida</taxon>
        <taxon>Poales</taxon>
        <taxon>Poaceae</taxon>
        <taxon>PACMAD clade</taxon>
        <taxon>Panicoideae</taxon>
        <taxon>Andropogonodae</taxon>
        <taxon>Andropogoneae</taxon>
        <taxon>Tripsacinae</taxon>
        <taxon>Zea</taxon>
    </lineage>
</organism>
<dbReference type="Gene3D" id="3.30.559.10">
    <property type="entry name" value="Chloramphenicol acetyltransferase-like domain"/>
    <property type="match status" value="2"/>
</dbReference>
<proteinExistence type="evidence at transcript level"/>